<sequence length="54" mass="5821">RNRIRPSSGELFRFREVPHLGKAPCCAIALGVSNDRVAESQGCCDSTPTVLAHP</sequence>
<organism evidence="1 2">
    <name type="scientific">Taxus chinensis</name>
    <name type="common">Chinese yew</name>
    <name type="synonym">Taxus wallichiana var. chinensis</name>
    <dbReference type="NCBI Taxonomy" id="29808"/>
    <lineage>
        <taxon>Eukaryota</taxon>
        <taxon>Viridiplantae</taxon>
        <taxon>Streptophyta</taxon>
        <taxon>Embryophyta</taxon>
        <taxon>Tracheophyta</taxon>
        <taxon>Spermatophyta</taxon>
        <taxon>Pinopsida</taxon>
        <taxon>Pinidae</taxon>
        <taxon>Conifers II</taxon>
        <taxon>Cupressales</taxon>
        <taxon>Taxaceae</taxon>
        <taxon>Taxus</taxon>
    </lineage>
</organism>
<accession>A0AA38CJQ9</accession>
<reference evidence="1 2" key="1">
    <citation type="journal article" date="2021" name="Nat. Plants">
        <title>The Taxus genome provides insights into paclitaxel biosynthesis.</title>
        <authorList>
            <person name="Xiong X."/>
            <person name="Gou J."/>
            <person name="Liao Q."/>
            <person name="Li Y."/>
            <person name="Zhou Q."/>
            <person name="Bi G."/>
            <person name="Li C."/>
            <person name="Du R."/>
            <person name="Wang X."/>
            <person name="Sun T."/>
            <person name="Guo L."/>
            <person name="Liang H."/>
            <person name="Lu P."/>
            <person name="Wu Y."/>
            <person name="Zhang Z."/>
            <person name="Ro D.K."/>
            <person name="Shang Y."/>
            <person name="Huang S."/>
            <person name="Yan J."/>
        </authorList>
    </citation>
    <scope>NUCLEOTIDE SEQUENCE [LARGE SCALE GENOMIC DNA]</scope>
    <source>
        <strain evidence="1">Ta-2019</strain>
    </source>
</reference>
<keyword evidence="2" id="KW-1185">Reference proteome</keyword>
<evidence type="ECO:0000313" key="1">
    <source>
        <dbReference type="EMBL" id="KAH9301610.1"/>
    </source>
</evidence>
<protein>
    <submittedName>
        <fullName evidence="1">Uncharacterized protein</fullName>
    </submittedName>
</protein>
<feature type="non-terminal residue" evidence="1">
    <location>
        <position position="54"/>
    </location>
</feature>
<dbReference type="Proteomes" id="UP000824469">
    <property type="component" value="Unassembled WGS sequence"/>
</dbReference>
<dbReference type="EMBL" id="JAHRHJ020000009">
    <property type="protein sequence ID" value="KAH9301610.1"/>
    <property type="molecule type" value="Genomic_DNA"/>
</dbReference>
<feature type="non-terminal residue" evidence="1">
    <location>
        <position position="1"/>
    </location>
</feature>
<comment type="caution">
    <text evidence="1">The sequence shown here is derived from an EMBL/GenBank/DDBJ whole genome shotgun (WGS) entry which is preliminary data.</text>
</comment>
<gene>
    <name evidence="1" type="ORF">KI387_013193</name>
</gene>
<name>A0AA38CJQ9_TAXCH</name>
<proteinExistence type="predicted"/>
<dbReference type="AlphaFoldDB" id="A0AA38CJQ9"/>
<evidence type="ECO:0000313" key="2">
    <source>
        <dbReference type="Proteomes" id="UP000824469"/>
    </source>
</evidence>